<proteinExistence type="predicted"/>
<name>A0A0M3HQS6_ASCLU</name>
<sequence length="190" mass="21187">MLSSQLAERFVNPDVQHRLLPSPSLNQLFGGHKCSGHSSQTMHLHAIVLQLRSNRAFYPNDVLMPTSGPVLSMWTGITALPASLSRRMSKSMHAFAMCASLLEYLLNNMWPTAPTHNSRNYAATPDYPNYPSNASDHPNYDRYSTTCDCHAASSAMLCSSLHPMHPGTHSPVHPDNVHAMLLFYWLLTVR</sequence>
<dbReference type="AlphaFoldDB" id="A0A0M3HQS6"/>
<evidence type="ECO:0000313" key="2">
    <source>
        <dbReference type="WBParaSite" id="ALUE_0000451001-mRNA-1"/>
    </source>
</evidence>
<evidence type="ECO:0000313" key="1">
    <source>
        <dbReference type="Proteomes" id="UP000036681"/>
    </source>
</evidence>
<dbReference type="Proteomes" id="UP000036681">
    <property type="component" value="Unplaced"/>
</dbReference>
<organism evidence="1 2">
    <name type="scientific">Ascaris lumbricoides</name>
    <name type="common">Giant roundworm</name>
    <dbReference type="NCBI Taxonomy" id="6252"/>
    <lineage>
        <taxon>Eukaryota</taxon>
        <taxon>Metazoa</taxon>
        <taxon>Ecdysozoa</taxon>
        <taxon>Nematoda</taxon>
        <taxon>Chromadorea</taxon>
        <taxon>Rhabditida</taxon>
        <taxon>Spirurina</taxon>
        <taxon>Ascaridomorpha</taxon>
        <taxon>Ascaridoidea</taxon>
        <taxon>Ascarididae</taxon>
        <taxon>Ascaris</taxon>
    </lineage>
</organism>
<reference evidence="2" key="1">
    <citation type="submission" date="2017-02" db="UniProtKB">
        <authorList>
            <consortium name="WormBaseParasite"/>
        </authorList>
    </citation>
    <scope>IDENTIFICATION</scope>
</reference>
<protein>
    <submittedName>
        <fullName evidence="2">Uncharacterized protein</fullName>
    </submittedName>
</protein>
<accession>A0A0M3HQS6</accession>
<keyword evidence="1" id="KW-1185">Reference proteome</keyword>
<dbReference type="WBParaSite" id="ALUE_0000451001-mRNA-1">
    <property type="protein sequence ID" value="ALUE_0000451001-mRNA-1"/>
    <property type="gene ID" value="ALUE_0000451001"/>
</dbReference>